<protein>
    <submittedName>
        <fullName evidence="2">Uncharacterized protein</fullName>
    </submittedName>
</protein>
<sequence length="128" mass="14847">MQAKAKEFIHHEEVNRVVATTKNQQTASRASIAEVYQQISDKGILPRARTLRGRTQNAKNKFLFCDYHQGFGHKTEDCYNLKDVIEQAIKEGKLNEFTQIIREPRNAGRERSEGPETQNPRNFRDNDE</sequence>
<name>A0ABU6Q8P5_9FABA</name>
<reference evidence="2 3" key="1">
    <citation type="journal article" date="2023" name="Plants (Basel)">
        <title>Bridging the Gap: Combining Genomics and Transcriptomics Approaches to Understand Stylosanthes scabra, an Orphan Legume from the Brazilian Caatinga.</title>
        <authorList>
            <person name="Ferreira-Neto J.R.C."/>
            <person name="da Silva M.D."/>
            <person name="Binneck E."/>
            <person name="de Melo N.F."/>
            <person name="da Silva R.H."/>
            <person name="de Melo A.L.T.M."/>
            <person name="Pandolfi V."/>
            <person name="Bustamante F.O."/>
            <person name="Brasileiro-Vidal A.C."/>
            <person name="Benko-Iseppon A.M."/>
        </authorList>
    </citation>
    <scope>NUCLEOTIDE SEQUENCE [LARGE SCALE GENOMIC DNA]</scope>
    <source>
        <tissue evidence="2">Leaves</tissue>
    </source>
</reference>
<keyword evidence="3" id="KW-1185">Reference proteome</keyword>
<evidence type="ECO:0000313" key="2">
    <source>
        <dbReference type="EMBL" id="MED6108196.1"/>
    </source>
</evidence>
<proteinExistence type="predicted"/>
<organism evidence="2 3">
    <name type="scientific">Stylosanthes scabra</name>
    <dbReference type="NCBI Taxonomy" id="79078"/>
    <lineage>
        <taxon>Eukaryota</taxon>
        <taxon>Viridiplantae</taxon>
        <taxon>Streptophyta</taxon>
        <taxon>Embryophyta</taxon>
        <taxon>Tracheophyta</taxon>
        <taxon>Spermatophyta</taxon>
        <taxon>Magnoliopsida</taxon>
        <taxon>eudicotyledons</taxon>
        <taxon>Gunneridae</taxon>
        <taxon>Pentapetalae</taxon>
        <taxon>rosids</taxon>
        <taxon>fabids</taxon>
        <taxon>Fabales</taxon>
        <taxon>Fabaceae</taxon>
        <taxon>Papilionoideae</taxon>
        <taxon>50 kb inversion clade</taxon>
        <taxon>dalbergioids sensu lato</taxon>
        <taxon>Dalbergieae</taxon>
        <taxon>Pterocarpus clade</taxon>
        <taxon>Stylosanthes</taxon>
    </lineage>
</organism>
<dbReference type="EMBL" id="JASCZI010000070">
    <property type="protein sequence ID" value="MED6108196.1"/>
    <property type="molecule type" value="Genomic_DNA"/>
</dbReference>
<feature type="compositionally biased region" description="Basic and acidic residues" evidence="1">
    <location>
        <begin position="102"/>
        <end position="114"/>
    </location>
</feature>
<accession>A0ABU6Q8P5</accession>
<feature type="region of interest" description="Disordered" evidence="1">
    <location>
        <begin position="100"/>
        <end position="128"/>
    </location>
</feature>
<evidence type="ECO:0000313" key="3">
    <source>
        <dbReference type="Proteomes" id="UP001341840"/>
    </source>
</evidence>
<gene>
    <name evidence="2" type="ORF">PIB30_021332</name>
</gene>
<dbReference type="Proteomes" id="UP001341840">
    <property type="component" value="Unassembled WGS sequence"/>
</dbReference>
<evidence type="ECO:0000256" key="1">
    <source>
        <dbReference type="SAM" id="MobiDB-lite"/>
    </source>
</evidence>
<comment type="caution">
    <text evidence="2">The sequence shown here is derived from an EMBL/GenBank/DDBJ whole genome shotgun (WGS) entry which is preliminary data.</text>
</comment>